<sequence>MRRFAKSKTIRTAMIVPWAEAFTVAFTLPVFPFFMQELHITPSMMGQLRTVHLVLQAFSAPVAGSLLDVYGPFLGIALPASICAIGCAIRSLSIDTSGLFAANVFSGLSGAKTDMAIAHLSRHTEPSRRTLAVSAAKVQLQALTLLGTACFTPLNALLIVLLPASTFGLLRFRLFLSLCTLGCGFGVIVLLCSASSMSYEATPDPEGVLCSASSRNPVSYEATPDPEGDVRVVEKGAPLEQGAMCASTTDLGDGASESSESPTLAACDRPTDGRCGCGCGCGCGWTVPSIRHGAILALAQVALFANVLFRDTLGLVWPLYLKAHFGWAEMEYGMLLPVQQALAFALVATPRLQEALGTRAVVGVLGVGSTVAYALSMALRTPTPLVQGAHVAFFLLGGVCGSALEVVLTSLSSVFVPPRAQGRLFAGLLLVKLGGSVVGNLVGTALFQTSMDATSGPWLLRGGALPIEVFALPALINLAGLVCVLPQALDAATARAKSGHHSVLVSDDE</sequence>
<proteinExistence type="predicted"/>
<accession>A0A0M0K7K7</accession>
<feature type="transmembrane region" description="Helical" evidence="5">
    <location>
        <begin position="360"/>
        <end position="379"/>
    </location>
</feature>
<gene>
    <name evidence="6" type="ORF">Ctob_009689</name>
</gene>
<evidence type="ECO:0000256" key="4">
    <source>
        <dbReference type="ARBA" id="ARBA00023136"/>
    </source>
</evidence>
<dbReference type="SUPFAM" id="SSF103473">
    <property type="entry name" value="MFS general substrate transporter"/>
    <property type="match status" value="1"/>
</dbReference>
<name>A0A0M0K7K7_9EUKA</name>
<dbReference type="Proteomes" id="UP000037460">
    <property type="component" value="Unassembled WGS sequence"/>
</dbReference>
<comment type="caution">
    <text evidence="6">The sequence shown here is derived from an EMBL/GenBank/DDBJ whole genome shotgun (WGS) entry which is preliminary data.</text>
</comment>
<dbReference type="AlphaFoldDB" id="A0A0M0K7K7"/>
<dbReference type="OrthoDB" id="10563809at2759"/>
<dbReference type="PANTHER" id="PTHR23507:SF1">
    <property type="entry name" value="FI18259P1-RELATED"/>
    <property type="match status" value="1"/>
</dbReference>
<dbReference type="InterPro" id="IPR036259">
    <property type="entry name" value="MFS_trans_sf"/>
</dbReference>
<feature type="transmembrane region" description="Helical" evidence="5">
    <location>
        <begin position="467"/>
        <end position="489"/>
    </location>
</feature>
<dbReference type="Gene3D" id="1.20.1250.20">
    <property type="entry name" value="MFS general substrate transporter like domains"/>
    <property type="match status" value="1"/>
</dbReference>
<evidence type="ECO:0000313" key="7">
    <source>
        <dbReference type="Proteomes" id="UP000037460"/>
    </source>
</evidence>
<organism evidence="6 7">
    <name type="scientific">Chrysochromulina tobinii</name>
    <dbReference type="NCBI Taxonomy" id="1460289"/>
    <lineage>
        <taxon>Eukaryota</taxon>
        <taxon>Haptista</taxon>
        <taxon>Haptophyta</taxon>
        <taxon>Prymnesiophyceae</taxon>
        <taxon>Prymnesiales</taxon>
        <taxon>Chrysochromulinaceae</taxon>
        <taxon>Chrysochromulina</taxon>
    </lineage>
</organism>
<protein>
    <recommendedName>
        <fullName evidence="8">Major facilitator superfamily (MFS) profile domain-containing protein</fullName>
    </recommendedName>
</protein>
<dbReference type="PANTHER" id="PTHR23507">
    <property type="entry name" value="ZGC:174356"/>
    <property type="match status" value="1"/>
</dbReference>
<evidence type="ECO:0000256" key="5">
    <source>
        <dbReference type="SAM" id="Phobius"/>
    </source>
</evidence>
<feature type="transmembrane region" description="Helical" evidence="5">
    <location>
        <begin position="424"/>
        <end position="447"/>
    </location>
</feature>
<dbReference type="EMBL" id="JWZX01001070">
    <property type="protein sequence ID" value="KOO34851.1"/>
    <property type="molecule type" value="Genomic_DNA"/>
</dbReference>
<feature type="transmembrane region" description="Helical" evidence="5">
    <location>
        <begin position="391"/>
        <end position="412"/>
    </location>
</feature>
<keyword evidence="4 5" id="KW-0472">Membrane</keyword>
<evidence type="ECO:0008006" key="8">
    <source>
        <dbReference type="Google" id="ProtNLM"/>
    </source>
</evidence>
<evidence type="ECO:0000256" key="2">
    <source>
        <dbReference type="ARBA" id="ARBA00022692"/>
    </source>
</evidence>
<keyword evidence="3 5" id="KW-1133">Transmembrane helix</keyword>
<comment type="subcellular location">
    <subcellularLocation>
        <location evidence="1">Membrane</location>
        <topology evidence="1">Multi-pass membrane protein</topology>
    </subcellularLocation>
</comment>
<feature type="transmembrane region" description="Helical" evidence="5">
    <location>
        <begin position="12"/>
        <end position="35"/>
    </location>
</feature>
<evidence type="ECO:0000256" key="3">
    <source>
        <dbReference type="ARBA" id="ARBA00022989"/>
    </source>
</evidence>
<reference evidence="7" key="1">
    <citation type="journal article" date="2015" name="PLoS Genet.">
        <title>Genome Sequence and Transcriptome Analyses of Chrysochromulina tobin: Metabolic Tools for Enhanced Algal Fitness in the Prominent Order Prymnesiales (Haptophyceae).</title>
        <authorList>
            <person name="Hovde B.T."/>
            <person name="Deodato C.R."/>
            <person name="Hunsperger H.M."/>
            <person name="Ryken S.A."/>
            <person name="Yost W."/>
            <person name="Jha R.K."/>
            <person name="Patterson J."/>
            <person name="Monnat R.J. Jr."/>
            <person name="Barlow S.B."/>
            <person name="Starkenburg S.R."/>
            <person name="Cattolico R.A."/>
        </authorList>
    </citation>
    <scope>NUCLEOTIDE SEQUENCE</scope>
    <source>
        <strain evidence="7">CCMP291</strain>
    </source>
</reference>
<dbReference type="GO" id="GO:0022857">
    <property type="term" value="F:transmembrane transporter activity"/>
    <property type="evidence" value="ECO:0007669"/>
    <property type="project" value="TreeGrafter"/>
</dbReference>
<evidence type="ECO:0000313" key="6">
    <source>
        <dbReference type="EMBL" id="KOO34851.1"/>
    </source>
</evidence>
<dbReference type="GO" id="GO:0016020">
    <property type="term" value="C:membrane"/>
    <property type="evidence" value="ECO:0007669"/>
    <property type="project" value="UniProtKB-SubCell"/>
</dbReference>
<feature type="transmembrane region" description="Helical" evidence="5">
    <location>
        <begin position="174"/>
        <end position="192"/>
    </location>
</feature>
<keyword evidence="7" id="KW-1185">Reference proteome</keyword>
<feature type="transmembrane region" description="Helical" evidence="5">
    <location>
        <begin position="138"/>
        <end position="162"/>
    </location>
</feature>
<evidence type="ECO:0000256" key="1">
    <source>
        <dbReference type="ARBA" id="ARBA00004141"/>
    </source>
</evidence>
<keyword evidence="2 5" id="KW-0812">Transmembrane</keyword>
<feature type="transmembrane region" description="Helical" evidence="5">
    <location>
        <begin position="69"/>
        <end position="89"/>
    </location>
</feature>